<evidence type="ECO:0008006" key="5">
    <source>
        <dbReference type="Google" id="ProtNLM"/>
    </source>
</evidence>
<comment type="caution">
    <text evidence="3">The sequence shown here is derived from an EMBL/GenBank/DDBJ whole genome shotgun (WGS) entry which is preliminary data.</text>
</comment>
<evidence type="ECO:0000313" key="3">
    <source>
        <dbReference type="EMBL" id="MBB4660320.1"/>
    </source>
</evidence>
<name>A0A840I8P0_9PROT</name>
<feature type="chain" id="PRO_5032849322" description="HEAT repeat domain-containing protein" evidence="2">
    <location>
        <begin position="22"/>
        <end position="348"/>
    </location>
</feature>
<reference evidence="3 4" key="1">
    <citation type="submission" date="2020-08" db="EMBL/GenBank/DDBJ databases">
        <title>Genomic Encyclopedia of Type Strains, Phase IV (KMG-IV): sequencing the most valuable type-strain genomes for metagenomic binning, comparative biology and taxonomic classification.</title>
        <authorList>
            <person name="Goeker M."/>
        </authorList>
    </citation>
    <scope>NUCLEOTIDE SEQUENCE [LARGE SCALE GENOMIC DNA]</scope>
    <source>
        <strain evidence="3 4">DSM 102850</strain>
    </source>
</reference>
<feature type="region of interest" description="Disordered" evidence="1">
    <location>
        <begin position="42"/>
        <end position="65"/>
    </location>
</feature>
<dbReference type="InterPro" id="IPR016024">
    <property type="entry name" value="ARM-type_fold"/>
</dbReference>
<evidence type="ECO:0000256" key="2">
    <source>
        <dbReference type="SAM" id="SignalP"/>
    </source>
</evidence>
<keyword evidence="2" id="KW-0732">Signal</keyword>
<feature type="signal peptide" evidence="2">
    <location>
        <begin position="1"/>
        <end position="21"/>
    </location>
</feature>
<evidence type="ECO:0000313" key="4">
    <source>
        <dbReference type="Proteomes" id="UP000563524"/>
    </source>
</evidence>
<dbReference type="AlphaFoldDB" id="A0A840I8P0"/>
<protein>
    <recommendedName>
        <fullName evidence="5">HEAT repeat domain-containing protein</fullName>
    </recommendedName>
</protein>
<keyword evidence="4" id="KW-1185">Reference proteome</keyword>
<proteinExistence type="predicted"/>
<dbReference type="RefSeq" id="WP_183819759.1">
    <property type="nucleotide sequence ID" value="NZ_JACHOB010000008.1"/>
</dbReference>
<accession>A0A840I8P0</accession>
<organism evidence="3 4">
    <name type="scientific">Parvularcula dongshanensis</name>
    <dbReference type="NCBI Taxonomy" id="1173995"/>
    <lineage>
        <taxon>Bacteria</taxon>
        <taxon>Pseudomonadati</taxon>
        <taxon>Pseudomonadota</taxon>
        <taxon>Alphaproteobacteria</taxon>
        <taxon>Parvularculales</taxon>
        <taxon>Parvularculaceae</taxon>
        <taxon>Parvularcula</taxon>
    </lineage>
</organism>
<dbReference type="Proteomes" id="UP000563524">
    <property type="component" value="Unassembled WGS sequence"/>
</dbReference>
<gene>
    <name evidence="3" type="ORF">GGQ59_002870</name>
</gene>
<dbReference type="SUPFAM" id="SSF48371">
    <property type="entry name" value="ARM repeat"/>
    <property type="match status" value="1"/>
</dbReference>
<evidence type="ECO:0000256" key="1">
    <source>
        <dbReference type="SAM" id="MobiDB-lite"/>
    </source>
</evidence>
<sequence length="348" mass="37206">MWRVLGAGLLGALLGGGAVWAARTGAEAPPPVEAPVAARPVAIPQGPSAPPPEVGCPEDETESAEAPVPQYWADGKTVACPEDCLNRIVETILNGRPDIAEVRAAMQLSDSIAAAIEADSNLRRLFLQRLSGLREDGERAAALGTIATNGSRELRLDASDILLQSSLDASRALGVTLALYDLGEDPRAKSAVERVLLRETDGPAVTRLLQSVFMIEPETLSPNALTAIRSMAETSRDPAIQTSAITAYAQLTDGSPEAIALIERGLRADDPERRVASLYMLQQFVPIGDRAELFEQYERYDDTAKAVADDPNASINARLEALFWLEMRSQSVTDEVLSYSGSSGIIVE</sequence>
<dbReference type="EMBL" id="JACHOB010000008">
    <property type="protein sequence ID" value="MBB4660320.1"/>
    <property type="molecule type" value="Genomic_DNA"/>
</dbReference>